<dbReference type="EMBL" id="ML733877">
    <property type="protein sequence ID" value="KAB8212796.1"/>
    <property type="molecule type" value="Genomic_DNA"/>
</dbReference>
<proteinExistence type="predicted"/>
<dbReference type="AlphaFoldDB" id="A0A5N6E5E6"/>
<organism evidence="2 3">
    <name type="scientific">Aspergillus novoparasiticus</name>
    <dbReference type="NCBI Taxonomy" id="986946"/>
    <lineage>
        <taxon>Eukaryota</taxon>
        <taxon>Fungi</taxon>
        <taxon>Dikarya</taxon>
        <taxon>Ascomycota</taxon>
        <taxon>Pezizomycotina</taxon>
        <taxon>Eurotiomycetes</taxon>
        <taxon>Eurotiomycetidae</taxon>
        <taxon>Eurotiales</taxon>
        <taxon>Aspergillaceae</taxon>
        <taxon>Aspergillus</taxon>
        <taxon>Aspergillus subgen. Circumdati</taxon>
    </lineage>
</organism>
<keyword evidence="3" id="KW-1185">Reference proteome</keyword>
<evidence type="ECO:0000313" key="3">
    <source>
        <dbReference type="Proteomes" id="UP000326799"/>
    </source>
</evidence>
<reference evidence="2 3" key="1">
    <citation type="submission" date="2019-04" db="EMBL/GenBank/DDBJ databases">
        <title>Fungal friends and foes A comparative genomics study of 23 Aspergillus species from section Flavi.</title>
        <authorList>
            <consortium name="DOE Joint Genome Institute"/>
            <person name="Kjaerbolling I."/>
            <person name="Vesth T.C."/>
            <person name="Frisvad J.C."/>
            <person name="Nybo J.L."/>
            <person name="Theobald S."/>
            <person name="Kildgaard S."/>
            <person name="Petersen T.I."/>
            <person name="Kuo A."/>
            <person name="Sato A."/>
            <person name="Lyhne E.K."/>
            <person name="Kogle M.E."/>
            <person name="Wiebenga A."/>
            <person name="Kun R.S."/>
            <person name="Lubbers R.J."/>
            <person name="Makela M.R."/>
            <person name="Barry K."/>
            <person name="Chovatia M."/>
            <person name="Clum A."/>
            <person name="Daum C."/>
            <person name="Haridas S."/>
            <person name="He G."/>
            <person name="LaButti K."/>
            <person name="Lipzen A."/>
            <person name="Mondo S."/>
            <person name="Pangilinan J."/>
            <person name="Riley R."/>
            <person name="Salamov A."/>
            <person name="Simmons B.A."/>
            <person name="Magnuson J.K."/>
            <person name="Henrissat B."/>
            <person name="Mortensen U.H."/>
            <person name="Larsen T.O."/>
            <person name="De vries R.P."/>
            <person name="Grigoriev I.V."/>
            <person name="Machida M."/>
            <person name="Baker S.E."/>
            <person name="Andersen M.R."/>
        </authorList>
    </citation>
    <scope>NUCLEOTIDE SEQUENCE [LARGE SCALE GENOMIC DNA]</scope>
    <source>
        <strain evidence="2 3">CBS 126849</strain>
    </source>
</reference>
<dbReference type="InterPro" id="IPR025676">
    <property type="entry name" value="Clr5_dom"/>
</dbReference>
<feature type="non-terminal residue" evidence="2">
    <location>
        <position position="1"/>
    </location>
</feature>
<accession>A0A5N6E5E6</accession>
<dbReference type="Proteomes" id="UP000326799">
    <property type="component" value="Unassembled WGS sequence"/>
</dbReference>
<sequence length="52" mass="6172">TLREVLNKVRTHSFDPSEAQLRHRLKKWAVTKATRLSRRYNWRGNLDQALPG</sequence>
<feature type="domain" description="Clr5" evidence="1">
    <location>
        <begin position="1"/>
        <end position="32"/>
    </location>
</feature>
<name>A0A5N6E5E6_9EURO</name>
<evidence type="ECO:0000259" key="1">
    <source>
        <dbReference type="Pfam" id="PF14420"/>
    </source>
</evidence>
<dbReference type="Pfam" id="PF14420">
    <property type="entry name" value="Clr5"/>
    <property type="match status" value="1"/>
</dbReference>
<evidence type="ECO:0000313" key="2">
    <source>
        <dbReference type="EMBL" id="KAB8212796.1"/>
    </source>
</evidence>
<protein>
    <recommendedName>
        <fullName evidence="1">Clr5 domain-containing protein</fullName>
    </recommendedName>
</protein>
<gene>
    <name evidence="2" type="ORF">BDV33DRAFT_186136</name>
</gene>